<keyword evidence="1" id="KW-0812">Transmembrane</keyword>
<keyword evidence="1" id="KW-1133">Transmembrane helix</keyword>
<dbReference type="NCBIfam" id="TIGR01571">
    <property type="entry name" value="A_thal_Cys_rich"/>
    <property type="match status" value="1"/>
</dbReference>
<dbReference type="InterPro" id="IPR006461">
    <property type="entry name" value="PLAC_motif_containing"/>
</dbReference>
<gene>
    <name evidence="2" type="ORF">BDV30DRAFT_205099</name>
</gene>
<proteinExistence type="predicted"/>
<feature type="transmembrane region" description="Helical" evidence="1">
    <location>
        <begin position="45"/>
        <end position="67"/>
    </location>
</feature>
<dbReference type="EMBL" id="ML732772">
    <property type="protein sequence ID" value="KAB8277430.1"/>
    <property type="molecule type" value="Genomic_DNA"/>
</dbReference>
<dbReference type="AlphaFoldDB" id="A0A5N6JGL8"/>
<accession>A0A5N6JGL8</accession>
<organism evidence="2 3">
    <name type="scientific">Aspergillus minisclerotigenes</name>
    <dbReference type="NCBI Taxonomy" id="656917"/>
    <lineage>
        <taxon>Eukaryota</taxon>
        <taxon>Fungi</taxon>
        <taxon>Dikarya</taxon>
        <taxon>Ascomycota</taxon>
        <taxon>Pezizomycotina</taxon>
        <taxon>Eurotiomycetes</taxon>
        <taxon>Eurotiomycetidae</taxon>
        <taxon>Eurotiales</taxon>
        <taxon>Aspergillaceae</taxon>
        <taxon>Aspergillus</taxon>
        <taxon>Aspergillus subgen. Circumdati</taxon>
    </lineage>
</organism>
<reference evidence="2 3" key="1">
    <citation type="submission" date="2019-04" db="EMBL/GenBank/DDBJ databases">
        <title>Fungal friends and foes A comparative genomics study of 23 Aspergillus species from section Flavi.</title>
        <authorList>
            <consortium name="DOE Joint Genome Institute"/>
            <person name="Kjaerbolling I."/>
            <person name="Vesth T.C."/>
            <person name="Frisvad J.C."/>
            <person name="Nybo J.L."/>
            <person name="Theobald S."/>
            <person name="Kildgaard S."/>
            <person name="Petersen T.I."/>
            <person name="Kuo A."/>
            <person name="Sato A."/>
            <person name="Lyhne E.K."/>
            <person name="Kogle M.E."/>
            <person name="Wiebenga A."/>
            <person name="Kun R.S."/>
            <person name="Lubbers R.J."/>
            <person name="Makela M.R."/>
            <person name="Barry K."/>
            <person name="Chovatia M."/>
            <person name="Clum A."/>
            <person name="Daum C."/>
            <person name="Haridas S."/>
            <person name="He G."/>
            <person name="LaButti K."/>
            <person name="Lipzen A."/>
            <person name="Mondo S."/>
            <person name="Pangilinan J."/>
            <person name="Riley R."/>
            <person name="Salamov A."/>
            <person name="Simmons B.A."/>
            <person name="Magnuson J.K."/>
            <person name="Henrissat B."/>
            <person name="Mortensen U.H."/>
            <person name="Larsen T.O."/>
            <person name="De vries R.P."/>
            <person name="Grigoriev I.V."/>
            <person name="Machida M."/>
            <person name="Baker S.E."/>
            <person name="Andersen M.R."/>
        </authorList>
    </citation>
    <scope>NUCLEOTIDE SEQUENCE [LARGE SCALE GENOMIC DNA]</scope>
    <source>
        <strain evidence="2 3">CBS 117635</strain>
    </source>
</reference>
<evidence type="ECO:0000313" key="2">
    <source>
        <dbReference type="EMBL" id="KAB8277430.1"/>
    </source>
</evidence>
<dbReference type="Pfam" id="PF04749">
    <property type="entry name" value="PLAC8"/>
    <property type="match status" value="1"/>
</dbReference>
<keyword evidence="3" id="KW-1185">Reference proteome</keyword>
<sequence>MSNEWTNGFWAMPPCSVCCESCFCPCLTFGKTHEIRKGNLEPESVNTACLCYTFGCVTGIFPVILCIERGRIRNQYGIEGGVCGDFWGSTCCTGNVLIQSELETIARSVPAAPPQPYQTVDAMSYAAQ</sequence>
<dbReference type="PANTHER" id="PTHR15907">
    <property type="entry name" value="DUF614 FAMILY PROTEIN-RELATED"/>
    <property type="match status" value="1"/>
</dbReference>
<dbReference type="Proteomes" id="UP000326289">
    <property type="component" value="Unassembled WGS sequence"/>
</dbReference>
<evidence type="ECO:0000313" key="3">
    <source>
        <dbReference type="Proteomes" id="UP000326289"/>
    </source>
</evidence>
<evidence type="ECO:0000256" key="1">
    <source>
        <dbReference type="SAM" id="Phobius"/>
    </source>
</evidence>
<protein>
    <submittedName>
        <fullName evidence="2">PLAC8 family protein</fullName>
    </submittedName>
</protein>
<keyword evidence="1" id="KW-0472">Membrane</keyword>
<name>A0A5N6JGL8_9EURO</name>